<protein>
    <submittedName>
        <fullName evidence="2">Uncharacterized protein</fullName>
    </submittedName>
</protein>
<dbReference type="EMBL" id="CALLCH030000008">
    <property type="protein sequence ID" value="CAI4213351.1"/>
    <property type="molecule type" value="Genomic_DNA"/>
</dbReference>
<dbReference type="Proteomes" id="UP000838763">
    <property type="component" value="Unassembled WGS sequence"/>
</dbReference>
<proteinExistence type="predicted"/>
<sequence length="70" mass="7384">MQGVRSRGGQGFSEINSNVFSGFTDRVSDFGQGRVALGAGAGRSRTMSQQMNRATKTGLAFVENPGSNIE</sequence>
<comment type="caution">
    <text evidence="2">The sequence shown here is derived from an EMBL/GenBank/DDBJ whole genome shotgun (WGS) entry which is preliminary data.</text>
</comment>
<evidence type="ECO:0000313" key="3">
    <source>
        <dbReference type="Proteomes" id="UP000838763"/>
    </source>
</evidence>
<dbReference type="AlphaFoldDB" id="A0A9P1GZS9"/>
<accession>A0A9P1GZS9</accession>
<evidence type="ECO:0000313" key="2">
    <source>
        <dbReference type="EMBL" id="CAI4213351.1"/>
    </source>
</evidence>
<keyword evidence="3" id="KW-1185">Reference proteome</keyword>
<evidence type="ECO:0000256" key="1">
    <source>
        <dbReference type="SAM" id="MobiDB-lite"/>
    </source>
</evidence>
<feature type="compositionally biased region" description="Polar residues" evidence="1">
    <location>
        <begin position="45"/>
        <end position="55"/>
    </location>
</feature>
<feature type="region of interest" description="Disordered" evidence="1">
    <location>
        <begin position="41"/>
        <end position="70"/>
    </location>
</feature>
<organism evidence="2 3">
    <name type="scientific">Parascedosporium putredinis</name>
    <dbReference type="NCBI Taxonomy" id="1442378"/>
    <lineage>
        <taxon>Eukaryota</taxon>
        <taxon>Fungi</taxon>
        <taxon>Dikarya</taxon>
        <taxon>Ascomycota</taxon>
        <taxon>Pezizomycotina</taxon>
        <taxon>Sordariomycetes</taxon>
        <taxon>Hypocreomycetidae</taxon>
        <taxon>Microascales</taxon>
        <taxon>Microascaceae</taxon>
        <taxon>Parascedosporium</taxon>
    </lineage>
</organism>
<name>A0A9P1GZS9_9PEZI</name>
<reference evidence="2" key="1">
    <citation type="submission" date="2022-11" db="EMBL/GenBank/DDBJ databases">
        <authorList>
            <person name="Scott C."/>
            <person name="Bruce N."/>
        </authorList>
    </citation>
    <scope>NUCLEOTIDE SEQUENCE</scope>
</reference>
<gene>
    <name evidence="2" type="ORF">PPNO1_LOCUS3097</name>
</gene>